<proteinExistence type="predicted"/>
<gene>
    <name evidence="1" type="ORF">POCTA_138.1.T1420107</name>
</gene>
<protein>
    <submittedName>
        <fullName evidence="1">Uncharacterized protein</fullName>
    </submittedName>
</protein>
<organism evidence="1 2">
    <name type="scientific">Paramecium octaurelia</name>
    <dbReference type="NCBI Taxonomy" id="43137"/>
    <lineage>
        <taxon>Eukaryota</taxon>
        <taxon>Sar</taxon>
        <taxon>Alveolata</taxon>
        <taxon>Ciliophora</taxon>
        <taxon>Intramacronucleata</taxon>
        <taxon>Oligohymenophorea</taxon>
        <taxon>Peniculida</taxon>
        <taxon>Parameciidae</taxon>
        <taxon>Paramecium</taxon>
    </lineage>
</organism>
<dbReference type="Proteomes" id="UP000683925">
    <property type="component" value="Unassembled WGS sequence"/>
</dbReference>
<dbReference type="OMA" id="RFWTQKK"/>
<dbReference type="OrthoDB" id="10330851at2759"/>
<dbReference type="AlphaFoldDB" id="A0A8S1Y3N3"/>
<dbReference type="EMBL" id="CAJJDP010000143">
    <property type="protein sequence ID" value="CAD8207917.1"/>
    <property type="molecule type" value="Genomic_DNA"/>
</dbReference>
<reference evidence="1" key="1">
    <citation type="submission" date="2021-01" db="EMBL/GenBank/DDBJ databases">
        <authorList>
            <consortium name="Genoscope - CEA"/>
            <person name="William W."/>
        </authorList>
    </citation>
    <scope>NUCLEOTIDE SEQUENCE</scope>
</reference>
<accession>A0A8S1Y3N3</accession>
<name>A0A8S1Y3N3_PAROT</name>
<evidence type="ECO:0000313" key="1">
    <source>
        <dbReference type="EMBL" id="CAD8207917.1"/>
    </source>
</evidence>
<evidence type="ECO:0000313" key="2">
    <source>
        <dbReference type="Proteomes" id="UP000683925"/>
    </source>
</evidence>
<comment type="caution">
    <text evidence="1">The sequence shown here is derived from an EMBL/GenBank/DDBJ whole genome shotgun (WGS) entry which is preliminary data.</text>
</comment>
<sequence length="279" mass="34198">MMRCNNIFKLIQSLTCFLEYSTLQQKMKEEENQIIKQEEQQLYIQPYPIPVHYTSIPNEIKHFHSTLQVLAEENHHLRKLLSLNQQHQLISLTREQLHEEVYKMIDFLMKHLNYLTKEQIFAYQKTFRFWTQKKALKSIFFQIFTRYLQVVKTREEMIKFIIRKSMKQQRQTQSKEQIKEKKVIKKMNNAFVKQLFQNTSYQQDYSNFLNQYLQLALNENQQKIRKYVVFIMEMIVSDQINQVLNYKRFPWLNDWINQSVQIAQELQNPQNQESKKRKI</sequence>
<keyword evidence="2" id="KW-1185">Reference proteome</keyword>